<dbReference type="VEuPathDB" id="FungiDB:RhiirA1_59041"/>
<dbReference type="Proteomes" id="UP000233469">
    <property type="component" value="Unassembled WGS sequence"/>
</dbReference>
<dbReference type="EMBL" id="LLXL01008788">
    <property type="protein sequence ID" value="PKK47223.1"/>
    <property type="molecule type" value="Genomic_DNA"/>
</dbReference>
<dbReference type="VEuPathDB" id="FungiDB:FUN_011670"/>
<comment type="caution">
    <text evidence="1">The sequence shown here is derived from an EMBL/GenBank/DDBJ whole genome shotgun (WGS) entry which is preliminary data.</text>
</comment>
<gene>
    <name evidence="1" type="ORF">RhiirC2_803698</name>
</gene>
<sequence length="133" mass="15306">MKELIDFLRKEEDLELSEKTTKEKFLSYGMPGGPAKRLADFAKECKDKKSKAFSSYRSLKEVLKKFDIDGNGIGTIRQFPPVTYKLEDEEEELQQCIKEIKRKLGLCSQIVTKPCVVNTFQPFSMLRSISSKE</sequence>
<organism evidence="1 2">
    <name type="scientific">Rhizophagus irregularis</name>
    <dbReference type="NCBI Taxonomy" id="588596"/>
    <lineage>
        <taxon>Eukaryota</taxon>
        <taxon>Fungi</taxon>
        <taxon>Fungi incertae sedis</taxon>
        <taxon>Mucoromycota</taxon>
        <taxon>Glomeromycotina</taxon>
        <taxon>Glomeromycetes</taxon>
        <taxon>Glomerales</taxon>
        <taxon>Glomeraceae</taxon>
        <taxon>Rhizophagus</taxon>
    </lineage>
</organism>
<name>A0A2N1LCW8_9GLOM</name>
<dbReference type="VEuPathDB" id="FungiDB:RhiirFUN_012678"/>
<proteinExistence type="predicted"/>
<reference evidence="1 2" key="1">
    <citation type="submission" date="2016-04" db="EMBL/GenBank/DDBJ databases">
        <title>Genome analyses suggest a sexual origin of heterokaryosis in a supposedly ancient asexual fungus.</title>
        <authorList>
            <person name="Ropars J."/>
            <person name="Sedzielewska K."/>
            <person name="Noel J."/>
            <person name="Charron P."/>
            <person name="Farinelli L."/>
            <person name="Marton T."/>
            <person name="Kruger M."/>
            <person name="Pelin A."/>
            <person name="Brachmann A."/>
            <person name="Corradi N."/>
        </authorList>
    </citation>
    <scope>NUCLEOTIDE SEQUENCE [LARGE SCALE GENOMIC DNA]</scope>
    <source>
        <strain evidence="1 2">C2</strain>
    </source>
</reference>
<evidence type="ECO:0000313" key="1">
    <source>
        <dbReference type="EMBL" id="PKK47223.1"/>
    </source>
</evidence>
<evidence type="ECO:0000313" key="2">
    <source>
        <dbReference type="Proteomes" id="UP000233469"/>
    </source>
</evidence>
<reference evidence="1 2" key="2">
    <citation type="submission" date="2017-10" db="EMBL/GenBank/DDBJ databases">
        <title>Extensive intraspecific genome diversity in a model arbuscular mycorrhizal fungus.</title>
        <authorList>
            <person name="Chen E.C.H."/>
            <person name="Morin E."/>
            <person name="Baudet D."/>
            <person name="Noel J."/>
            <person name="Ndikumana S."/>
            <person name="Charron P."/>
            <person name="St-Onge C."/>
            <person name="Giorgi J."/>
            <person name="Grigoriev I.V."/>
            <person name="Roux C."/>
            <person name="Martin F.M."/>
            <person name="Corradi N."/>
        </authorList>
    </citation>
    <scope>NUCLEOTIDE SEQUENCE [LARGE SCALE GENOMIC DNA]</scope>
    <source>
        <strain evidence="1 2">C2</strain>
    </source>
</reference>
<protein>
    <submittedName>
        <fullName evidence="1">Uncharacterized protein</fullName>
    </submittedName>
</protein>
<accession>A0A2N1LCW8</accession>
<dbReference type="AlphaFoldDB" id="A0A2N1LCW8"/>